<dbReference type="EMBL" id="JAIWYP010000011">
    <property type="protein sequence ID" value="KAH3735489.1"/>
    <property type="molecule type" value="Genomic_DNA"/>
</dbReference>
<reference evidence="4" key="1">
    <citation type="journal article" date="2019" name="bioRxiv">
        <title>The Genome of the Zebra Mussel, Dreissena polymorpha: A Resource for Invasive Species Research.</title>
        <authorList>
            <person name="McCartney M.A."/>
            <person name="Auch B."/>
            <person name="Kono T."/>
            <person name="Mallez S."/>
            <person name="Zhang Y."/>
            <person name="Obille A."/>
            <person name="Becker A."/>
            <person name="Abrahante J.E."/>
            <person name="Garbe J."/>
            <person name="Badalamenti J.P."/>
            <person name="Herman A."/>
            <person name="Mangelson H."/>
            <person name="Liachko I."/>
            <person name="Sullivan S."/>
            <person name="Sone E.D."/>
            <person name="Koren S."/>
            <person name="Silverstein K.A.T."/>
            <person name="Beckman K.B."/>
            <person name="Gohl D.M."/>
        </authorList>
    </citation>
    <scope>NUCLEOTIDE SEQUENCE</scope>
    <source>
        <strain evidence="4">Duluth1</strain>
        <tissue evidence="4">Whole animal</tissue>
    </source>
</reference>
<dbReference type="PROSITE" id="PS50010">
    <property type="entry name" value="DH_2"/>
    <property type="match status" value="1"/>
</dbReference>
<dbReference type="InterPro" id="IPR036047">
    <property type="entry name" value="F-box-like_dom_sf"/>
</dbReference>
<dbReference type="PROSITE" id="PS50003">
    <property type="entry name" value="PH_DOMAIN"/>
    <property type="match status" value="1"/>
</dbReference>
<dbReference type="InterPro" id="IPR052805">
    <property type="entry name" value="GEF_Ubiquitin-Prot_Reg"/>
</dbReference>
<gene>
    <name evidence="4" type="ORF">DPMN_042022</name>
</gene>
<dbReference type="Pfam" id="PF12937">
    <property type="entry name" value="F-box-like"/>
    <property type="match status" value="1"/>
</dbReference>
<dbReference type="GO" id="GO:0005085">
    <property type="term" value="F:guanyl-nucleotide exchange factor activity"/>
    <property type="evidence" value="ECO:0007669"/>
    <property type="project" value="InterPro"/>
</dbReference>
<organism evidence="4 5">
    <name type="scientific">Dreissena polymorpha</name>
    <name type="common">Zebra mussel</name>
    <name type="synonym">Mytilus polymorpha</name>
    <dbReference type="NCBI Taxonomy" id="45954"/>
    <lineage>
        <taxon>Eukaryota</taxon>
        <taxon>Metazoa</taxon>
        <taxon>Spiralia</taxon>
        <taxon>Lophotrochozoa</taxon>
        <taxon>Mollusca</taxon>
        <taxon>Bivalvia</taxon>
        <taxon>Autobranchia</taxon>
        <taxon>Heteroconchia</taxon>
        <taxon>Euheterodonta</taxon>
        <taxon>Imparidentia</taxon>
        <taxon>Neoheterodontei</taxon>
        <taxon>Myida</taxon>
        <taxon>Dreissenoidea</taxon>
        <taxon>Dreissenidae</taxon>
        <taxon>Dreissena</taxon>
    </lineage>
</organism>
<evidence type="ECO:0000313" key="5">
    <source>
        <dbReference type="Proteomes" id="UP000828390"/>
    </source>
</evidence>
<evidence type="ECO:0008006" key="6">
    <source>
        <dbReference type="Google" id="ProtNLM"/>
    </source>
</evidence>
<dbReference type="PANTHER" id="PTHR46857">
    <property type="entry name" value="EPITHELIAL CELL-TRANSFORMING SEQUENCE 2 ONCOGENE-LIKE"/>
    <property type="match status" value="1"/>
</dbReference>
<dbReference type="Gene3D" id="1.20.900.10">
    <property type="entry name" value="Dbl homology (DH) domain"/>
    <property type="match status" value="1"/>
</dbReference>
<proteinExistence type="predicted"/>
<dbReference type="InterPro" id="IPR001810">
    <property type="entry name" value="F-box_dom"/>
</dbReference>
<dbReference type="InterPro" id="IPR011993">
    <property type="entry name" value="PH-like_dom_sf"/>
</dbReference>
<dbReference type="InterPro" id="IPR001849">
    <property type="entry name" value="PH_domain"/>
</dbReference>
<feature type="compositionally biased region" description="Basic and acidic residues" evidence="1">
    <location>
        <begin position="699"/>
        <end position="711"/>
    </location>
</feature>
<dbReference type="PANTHER" id="PTHR46857:SF1">
    <property type="entry name" value="EPITHELIAL CELL-TRANSFORMING SEQUENCE 2 ONCOGENE-LIKE"/>
    <property type="match status" value="1"/>
</dbReference>
<keyword evidence="5" id="KW-1185">Reference proteome</keyword>
<dbReference type="Pfam" id="PF00621">
    <property type="entry name" value="RhoGEF"/>
    <property type="match status" value="1"/>
</dbReference>
<feature type="region of interest" description="Disordered" evidence="1">
    <location>
        <begin position="387"/>
        <end position="408"/>
    </location>
</feature>
<feature type="region of interest" description="Disordered" evidence="1">
    <location>
        <begin position="679"/>
        <end position="761"/>
    </location>
</feature>
<dbReference type="SUPFAM" id="SSF50729">
    <property type="entry name" value="PH domain-like"/>
    <property type="match status" value="1"/>
</dbReference>
<reference evidence="4" key="2">
    <citation type="submission" date="2020-11" db="EMBL/GenBank/DDBJ databases">
        <authorList>
            <person name="McCartney M.A."/>
            <person name="Auch B."/>
            <person name="Kono T."/>
            <person name="Mallez S."/>
            <person name="Becker A."/>
            <person name="Gohl D.M."/>
            <person name="Silverstein K.A.T."/>
            <person name="Koren S."/>
            <person name="Bechman K.B."/>
            <person name="Herman A."/>
            <person name="Abrahante J.E."/>
            <person name="Garbe J."/>
        </authorList>
    </citation>
    <scope>NUCLEOTIDE SEQUENCE</scope>
    <source>
        <strain evidence="4">Duluth1</strain>
        <tissue evidence="4">Whole animal</tissue>
    </source>
</reference>
<dbReference type="SUPFAM" id="SSF48065">
    <property type="entry name" value="DBL homology domain (DH-domain)"/>
    <property type="match status" value="1"/>
</dbReference>
<dbReference type="InterPro" id="IPR035899">
    <property type="entry name" value="DBL_dom_sf"/>
</dbReference>
<dbReference type="OrthoDB" id="660555at2759"/>
<evidence type="ECO:0000259" key="2">
    <source>
        <dbReference type="PROSITE" id="PS50003"/>
    </source>
</evidence>
<feature type="domain" description="PH" evidence="2">
    <location>
        <begin position="1049"/>
        <end position="1133"/>
    </location>
</feature>
<accession>A0A9D4HWJ9</accession>
<dbReference type="AlphaFoldDB" id="A0A9D4HWJ9"/>
<dbReference type="CDD" id="cd22173">
    <property type="entry name" value="F-box_ECT2L"/>
    <property type="match status" value="1"/>
</dbReference>
<dbReference type="InterPro" id="IPR000219">
    <property type="entry name" value="DH_dom"/>
</dbReference>
<dbReference type="Gene3D" id="1.20.1280.50">
    <property type="match status" value="1"/>
</dbReference>
<dbReference type="Gene3D" id="2.30.29.30">
    <property type="entry name" value="Pleckstrin-homology domain (PH domain)/Phosphotyrosine-binding domain (PTB)"/>
    <property type="match status" value="1"/>
</dbReference>
<sequence length="1138" mass="130554">MTSTAMAQLDANMKTRLRHTQHSKLAITLNDSKVLGRITEMRTEKVRESGKFSTNKMKTHNSAWTPVINKASNEQIFLERRDLVSHWFDLWTDSQRKRFFDLIFRQCSRKQYKFVQDWFEEMVPLQHLDFTTVLPRFLALYIFSFLEPKSLSRCAQVCWHWKFLSEQDVLWMPKCLKYGWFLPYTPAMHEYGSWKRHYVGCVLTLDYVTTNSANNALYGMRGDGVDLMAKQPSQKDLTPAESYMMVTSRPPWIAPASHPKDLHRNMYAFLHDFNPNDPSMPKSALLFHNRWGILKKKSNVTTSLSTELGLNTQRRRERHRALTSGEDYDLQTGRSMTLTESMKDDLVNPRERRVNELVNTQWYPQYRTGPRSSAEEIVLERTDMSGGKATYRDTMRSTRRSSLAGTERPQNPRVIFISSRVPAAELLLDAVLFGVVPIVYEYEGTTPESLLVRLEKALQGRNAQSIGIFTHTESPGEIRLVHSCNVSLANMDYPEAREFFEMASGHILPSGMGGQFDIFAPLAASELGMELMVQLTVLTGVQFSSPTGIIGNYNHVSSDWCIPYKEGPPPEQYFCTSKLNVWANTADQAVESLKKCRQILAPYFENAHRDVAAQLTGEVMFGVLGQTDIRGVKSITEALKEALVALGDQDGENPLEFLGQYLLQRAGVSDLEFTSTRQRLPAIELPEDEMQPEVDEEGTDKTLKADAKKPGDSVWDSDNDDIQGGGDARGARRGEDGVEKGTLEGTEASEKLTRTRQRGERQKVVLKTQELSKKFGTIRATGKLERLTSHRFREYPEKRTPIAMEIVSSEVDYNRALTAVKKVYFKPLNAALRSNRGIISNQNLQIIFTDILAILENSCELKDNLQSRLLDWDPQQSCLGDIFVKFNSHLKVYTNFINNNEMILRCIERSKEQTPAFRAFLARHDRSPETKMLTLQELLLLPGCRINQYVTLLSWFELHTPKSHQDRADLANAIETLTELDRCIRECQVRMERDRELIELQRKILNCPALLEANRYLVKHLDVNQHNPPKKNSDIPELQFFQTAATYGLFLFNDALVLTRRTSKHFPFSRAIEHNYKFEASISLGRLRIHDMPDSKDLTNSFKMENPKQQWYFSTETDEEKHNWISLVEQSIRSHLQG</sequence>
<feature type="compositionally biased region" description="Basic and acidic residues" evidence="1">
    <location>
        <begin position="729"/>
        <end position="761"/>
    </location>
</feature>
<evidence type="ECO:0000259" key="3">
    <source>
        <dbReference type="PROSITE" id="PS50010"/>
    </source>
</evidence>
<evidence type="ECO:0000313" key="4">
    <source>
        <dbReference type="EMBL" id="KAH3735489.1"/>
    </source>
</evidence>
<name>A0A9D4HWJ9_DREPO</name>
<dbReference type="SMART" id="SM00325">
    <property type="entry name" value="RhoGEF"/>
    <property type="match status" value="1"/>
</dbReference>
<dbReference type="Pfam" id="PF14252">
    <property type="entry name" value="DUF4347"/>
    <property type="match status" value="1"/>
</dbReference>
<dbReference type="Proteomes" id="UP000828390">
    <property type="component" value="Unassembled WGS sequence"/>
</dbReference>
<dbReference type="InterPro" id="IPR025592">
    <property type="entry name" value="DUF4347"/>
</dbReference>
<feature type="compositionally biased region" description="Acidic residues" evidence="1">
    <location>
        <begin position="685"/>
        <end position="698"/>
    </location>
</feature>
<evidence type="ECO:0000256" key="1">
    <source>
        <dbReference type="SAM" id="MobiDB-lite"/>
    </source>
</evidence>
<comment type="caution">
    <text evidence="4">The sequence shown here is derived from an EMBL/GenBank/DDBJ whole genome shotgun (WGS) entry which is preliminary data.</text>
</comment>
<feature type="domain" description="DH" evidence="3">
    <location>
        <begin position="798"/>
        <end position="987"/>
    </location>
</feature>
<dbReference type="SUPFAM" id="SSF81383">
    <property type="entry name" value="F-box domain"/>
    <property type="match status" value="1"/>
</dbReference>
<protein>
    <recommendedName>
        <fullName evidence="6">Epithelial cell-transforming sequence 2 oncogene-like</fullName>
    </recommendedName>
</protein>